<dbReference type="InterPro" id="IPR036259">
    <property type="entry name" value="MFS_trans_sf"/>
</dbReference>
<dbReference type="GO" id="GO:0016020">
    <property type="term" value="C:membrane"/>
    <property type="evidence" value="ECO:0007669"/>
    <property type="project" value="InterPro"/>
</dbReference>
<feature type="transmembrane region" description="Helical" evidence="1">
    <location>
        <begin position="71"/>
        <end position="88"/>
    </location>
</feature>
<organism evidence="2 3">
    <name type="scientific">Adineta steineri</name>
    <dbReference type="NCBI Taxonomy" id="433720"/>
    <lineage>
        <taxon>Eukaryota</taxon>
        <taxon>Metazoa</taxon>
        <taxon>Spiralia</taxon>
        <taxon>Gnathifera</taxon>
        <taxon>Rotifera</taxon>
        <taxon>Eurotatoria</taxon>
        <taxon>Bdelloidea</taxon>
        <taxon>Adinetida</taxon>
        <taxon>Adinetidae</taxon>
        <taxon>Adineta</taxon>
    </lineage>
</organism>
<reference evidence="2" key="1">
    <citation type="submission" date="2021-02" db="EMBL/GenBank/DDBJ databases">
        <authorList>
            <person name="Nowell W R."/>
        </authorList>
    </citation>
    <scope>NUCLEOTIDE SEQUENCE</scope>
</reference>
<evidence type="ECO:0000313" key="2">
    <source>
        <dbReference type="EMBL" id="CAF4326330.1"/>
    </source>
</evidence>
<keyword evidence="1" id="KW-0812">Transmembrane</keyword>
<dbReference type="Proteomes" id="UP000663844">
    <property type="component" value="Unassembled WGS sequence"/>
</dbReference>
<protein>
    <submittedName>
        <fullName evidence="2">Uncharacterized protein</fullName>
    </submittedName>
</protein>
<dbReference type="InterPro" id="IPR008509">
    <property type="entry name" value="MOT2/MFSD5"/>
</dbReference>
<feature type="transmembrane region" description="Helical" evidence="1">
    <location>
        <begin position="18"/>
        <end position="41"/>
    </location>
</feature>
<dbReference type="GO" id="GO:0015098">
    <property type="term" value="F:molybdate ion transmembrane transporter activity"/>
    <property type="evidence" value="ECO:0007669"/>
    <property type="project" value="InterPro"/>
</dbReference>
<feature type="non-terminal residue" evidence="2">
    <location>
        <position position="1"/>
    </location>
</feature>
<evidence type="ECO:0000313" key="3">
    <source>
        <dbReference type="Proteomes" id="UP000663844"/>
    </source>
</evidence>
<sequence length="126" mass="14187">QSIIAIAVGFVCQFSADLFGYVAPFDIAAGIYVIMIVFILIQWTENYGDKEASSTTSFITAFQILRNDSRIVLVGLITAFFEVTIYIYAIEWTPALEDARKWTIHEPLPLGIMFATFMVTLNFISQ</sequence>
<dbReference type="AlphaFoldDB" id="A0A820JSK5"/>
<evidence type="ECO:0000256" key="1">
    <source>
        <dbReference type="SAM" id="Phobius"/>
    </source>
</evidence>
<dbReference type="SUPFAM" id="SSF103473">
    <property type="entry name" value="MFS general substrate transporter"/>
    <property type="match status" value="1"/>
</dbReference>
<name>A0A820JSK5_9BILA</name>
<dbReference type="EMBL" id="CAJOAZ010018453">
    <property type="protein sequence ID" value="CAF4326330.1"/>
    <property type="molecule type" value="Genomic_DNA"/>
</dbReference>
<dbReference type="Pfam" id="PF05631">
    <property type="entry name" value="MFS_5"/>
    <property type="match status" value="1"/>
</dbReference>
<gene>
    <name evidence="2" type="ORF">OXD698_LOCUS47449</name>
</gene>
<comment type="caution">
    <text evidence="2">The sequence shown here is derived from an EMBL/GenBank/DDBJ whole genome shotgun (WGS) entry which is preliminary data.</text>
</comment>
<feature type="transmembrane region" description="Helical" evidence="1">
    <location>
        <begin position="108"/>
        <end position="125"/>
    </location>
</feature>
<dbReference type="PANTHER" id="PTHR23516">
    <property type="entry name" value="SAM (S-ADENOSYL METHIONINE) TRANSPORTER"/>
    <property type="match status" value="1"/>
</dbReference>
<keyword evidence="1" id="KW-0472">Membrane</keyword>
<accession>A0A820JSK5</accession>
<keyword evidence="1" id="KW-1133">Transmembrane helix</keyword>
<proteinExistence type="predicted"/>
<dbReference type="PANTHER" id="PTHR23516:SF23">
    <property type="entry name" value="MOLYBDATE-ANION TRANSPORTER"/>
    <property type="match status" value="1"/>
</dbReference>